<evidence type="ECO:0000256" key="5">
    <source>
        <dbReference type="ARBA" id="ARBA00022989"/>
    </source>
</evidence>
<dbReference type="InterPro" id="IPR000731">
    <property type="entry name" value="SSD"/>
</dbReference>
<feature type="transmembrane region" description="Helical" evidence="8">
    <location>
        <begin position="31"/>
        <end position="51"/>
    </location>
</feature>
<keyword evidence="6 8" id="KW-0472">Membrane</keyword>
<feature type="transmembrane region" description="Helical" evidence="8">
    <location>
        <begin position="590"/>
        <end position="610"/>
    </location>
</feature>
<feature type="transmembrane region" description="Helical" evidence="8">
    <location>
        <begin position="291"/>
        <end position="317"/>
    </location>
</feature>
<protein>
    <submittedName>
        <fullName evidence="10">MMPL family transporter</fullName>
    </submittedName>
</protein>
<evidence type="ECO:0000256" key="6">
    <source>
        <dbReference type="ARBA" id="ARBA00023136"/>
    </source>
</evidence>
<accession>A0A4R0IWS5</accession>
<gene>
    <name evidence="10" type="ORF">E0H92_18675</name>
</gene>
<feature type="domain" description="SSD" evidence="9">
    <location>
        <begin position="218"/>
        <end position="350"/>
    </location>
</feature>
<dbReference type="PANTHER" id="PTHR33406">
    <property type="entry name" value="MEMBRANE PROTEIN MJ1562-RELATED"/>
    <property type="match status" value="1"/>
</dbReference>
<evidence type="ECO:0000313" key="10">
    <source>
        <dbReference type="EMBL" id="TCC38453.1"/>
    </source>
</evidence>
<comment type="subcellular location">
    <subcellularLocation>
        <location evidence="1">Cell membrane</location>
        <topology evidence="1">Multi-pass membrane protein</topology>
    </subcellularLocation>
</comment>
<keyword evidence="5 8" id="KW-1133">Transmembrane helix</keyword>
<evidence type="ECO:0000256" key="7">
    <source>
        <dbReference type="SAM" id="MobiDB-lite"/>
    </source>
</evidence>
<evidence type="ECO:0000256" key="8">
    <source>
        <dbReference type="SAM" id="Phobius"/>
    </source>
</evidence>
<evidence type="ECO:0000256" key="2">
    <source>
        <dbReference type="ARBA" id="ARBA00010157"/>
    </source>
</evidence>
<evidence type="ECO:0000256" key="4">
    <source>
        <dbReference type="ARBA" id="ARBA00022692"/>
    </source>
</evidence>
<sequence>MTTELRAPGPTRFDTGPKRSRPKWPRRGRTALPWLMLAVWIGLVVGGLSLAGKLDSVTRDNQADYLPASAQSTKVLLAEAGLPDGSDGLLVVVYERAAGIQPGDREAAVGGYTELAKRFGNHTDAPPEIVESNHGTALMLGLPLDRKWVTDEAEAVSVADARALLADRPDGLNVYVTGPSAIGADMDEVFDAVDARLLLATAVVVALLLILTYRSPLLWLVPLVSVGVAAVTSMGAVYALTQVFDFTITSMSSALLIVLVFGAGTDYALLLVSRYREELYHHERPIDAMMAALRGAGPAIAASAGTVTAGLLCLLVADLNSTSGLGPVGAAGITASLLVMLTFFPALLVVLGRRVFWPFVPRLGAEVRGSGSRWARLGELVDRRRLVGWAAPMVILGALALGLVGASGSLPQLDQFARSTPDSVTGAKLIDERFPGQGGQPVTVMSRPDKSSEVLTAVRNTSGVAGAEIGRAGDDWVEISAIPVDSPESAGETATIKRLRDTAQKVAGDAALVGGPSAELLDTDETNKSDRNRVMPLILLVVLVILGLLLRAVVAPLVLVATVVVSFFGALGLCNLLFDRVLGFAGWESSVPLIGFLFLVALGVDYNIFLMSRVREEAVRHGTVKGTKRGLAVTGGVITSAGVVLAATFAVLASLPLVMLIEIGILVAVGVLIDTLLVRSIVVPALTMSLGSRMWWPSKLSRTREDRVDEPV</sequence>
<keyword evidence="3" id="KW-1003">Cell membrane</keyword>
<feature type="transmembrane region" description="Helical" evidence="8">
    <location>
        <begin position="386"/>
        <end position="406"/>
    </location>
</feature>
<feature type="transmembrane region" description="Helical" evidence="8">
    <location>
        <begin position="631"/>
        <end position="657"/>
    </location>
</feature>
<dbReference type="PANTHER" id="PTHR33406:SF6">
    <property type="entry name" value="MEMBRANE PROTEIN YDGH-RELATED"/>
    <property type="match status" value="1"/>
</dbReference>
<dbReference type="PROSITE" id="PS50156">
    <property type="entry name" value="SSD"/>
    <property type="match status" value="2"/>
</dbReference>
<comment type="caution">
    <text evidence="10">The sequence shown here is derived from an EMBL/GenBank/DDBJ whole genome shotgun (WGS) entry which is preliminary data.</text>
</comment>
<feature type="transmembrane region" description="Helical" evidence="8">
    <location>
        <begin position="663"/>
        <end position="686"/>
    </location>
</feature>
<dbReference type="InterPro" id="IPR050545">
    <property type="entry name" value="Mycobact_MmpL"/>
</dbReference>
<dbReference type="SUPFAM" id="SSF82866">
    <property type="entry name" value="Multidrug efflux transporter AcrB transmembrane domain"/>
    <property type="match status" value="2"/>
</dbReference>
<comment type="similarity">
    <text evidence="2">Belongs to the resistance-nodulation-cell division (RND) (TC 2.A.6) family. MmpL subfamily.</text>
</comment>
<feature type="region of interest" description="Disordered" evidence="7">
    <location>
        <begin position="1"/>
        <end position="25"/>
    </location>
</feature>
<feature type="transmembrane region" description="Helical" evidence="8">
    <location>
        <begin position="195"/>
        <end position="213"/>
    </location>
</feature>
<evidence type="ECO:0000259" key="9">
    <source>
        <dbReference type="PROSITE" id="PS50156"/>
    </source>
</evidence>
<proteinExistence type="inferred from homology"/>
<feature type="transmembrane region" description="Helical" evidence="8">
    <location>
        <begin position="329"/>
        <end position="352"/>
    </location>
</feature>
<dbReference type="InterPro" id="IPR004869">
    <property type="entry name" value="MMPL_dom"/>
</dbReference>
<reference evidence="10 11" key="1">
    <citation type="submission" date="2019-02" db="EMBL/GenBank/DDBJ databases">
        <title>Kribbella capetownensis sp. nov. and Kribbella speibonae sp. nov., isolated from soil.</title>
        <authorList>
            <person name="Curtis S.M."/>
            <person name="Norton I."/>
            <person name="Everest G.J."/>
            <person name="Meyers P.R."/>
        </authorList>
    </citation>
    <scope>NUCLEOTIDE SEQUENCE [LARGE SCALE GENOMIC DNA]</scope>
    <source>
        <strain evidence="10 11">YM55</strain>
    </source>
</reference>
<dbReference type="AlphaFoldDB" id="A0A4R0IWS5"/>
<organism evidence="10 11">
    <name type="scientific">Kribbella speibonae</name>
    <dbReference type="NCBI Taxonomy" id="1572660"/>
    <lineage>
        <taxon>Bacteria</taxon>
        <taxon>Bacillati</taxon>
        <taxon>Actinomycetota</taxon>
        <taxon>Actinomycetes</taxon>
        <taxon>Propionibacteriales</taxon>
        <taxon>Kribbellaceae</taxon>
        <taxon>Kribbella</taxon>
    </lineage>
</organism>
<feature type="domain" description="SSD" evidence="9">
    <location>
        <begin position="560"/>
        <end position="688"/>
    </location>
</feature>
<evidence type="ECO:0000256" key="1">
    <source>
        <dbReference type="ARBA" id="ARBA00004651"/>
    </source>
</evidence>
<name>A0A4R0IWS5_9ACTN</name>
<dbReference type="EMBL" id="SJKC01000002">
    <property type="protein sequence ID" value="TCC38453.1"/>
    <property type="molecule type" value="Genomic_DNA"/>
</dbReference>
<feature type="transmembrane region" description="Helical" evidence="8">
    <location>
        <begin position="557"/>
        <end position="578"/>
    </location>
</feature>
<evidence type="ECO:0000313" key="11">
    <source>
        <dbReference type="Proteomes" id="UP000294225"/>
    </source>
</evidence>
<dbReference type="Pfam" id="PF03176">
    <property type="entry name" value="MMPL"/>
    <property type="match status" value="2"/>
</dbReference>
<dbReference type="Gene3D" id="1.20.1640.10">
    <property type="entry name" value="Multidrug efflux transporter AcrB transmembrane domain"/>
    <property type="match status" value="2"/>
</dbReference>
<feature type="transmembrane region" description="Helical" evidence="8">
    <location>
        <begin position="220"/>
        <end position="240"/>
    </location>
</feature>
<keyword evidence="4 8" id="KW-0812">Transmembrane</keyword>
<dbReference type="GO" id="GO:0005886">
    <property type="term" value="C:plasma membrane"/>
    <property type="evidence" value="ECO:0007669"/>
    <property type="project" value="UniProtKB-SubCell"/>
</dbReference>
<evidence type="ECO:0000256" key="3">
    <source>
        <dbReference type="ARBA" id="ARBA00022475"/>
    </source>
</evidence>
<dbReference type="Proteomes" id="UP000294225">
    <property type="component" value="Unassembled WGS sequence"/>
</dbReference>
<feature type="transmembrane region" description="Helical" evidence="8">
    <location>
        <begin position="246"/>
        <end position="270"/>
    </location>
</feature>
<feature type="transmembrane region" description="Helical" evidence="8">
    <location>
        <begin position="534"/>
        <end position="550"/>
    </location>
</feature>